<dbReference type="Gene3D" id="3.40.50.10610">
    <property type="entry name" value="ABC-type transport auxiliary lipoprotein component"/>
    <property type="match status" value="1"/>
</dbReference>
<evidence type="ECO:0000313" key="3">
    <source>
        <dbReference type="EMBL" id="NIA68456.1"/>
    </source>
</evidence>
<evidence type="ECO:0000313" key="4">
    <source>
        <dbReference type="Proteomes" id="UP000761264"/>
    </source>
</evidence>
<dbReference type="InterPro" id="IPR011990">
    <property type="entry name" value="TPR-like_helical_dom_sf"/>
</dbReference>
<dbReference type="SUPFAM" id="SSF55073">
    <property type="entry name" value="Nucleotide cyclase"/>
    <property type="match status" value="1"/>
</dbReference>
<dbReference type="InterPro" id="IPR001054">
    <property type="entry name" value="A/G_cyclase"/>
</dbReference>
<evidence type="ECO:0000259" key="2">
    <source>
        <dbReference type="PROSITE" id="PS50125"/>
    </source>
</evidence>
<reference evidence="3" key="1">
    <citation type="submission" date="2020-03" db="EMBL/GenBank/DDBJ databases">
        <title>Genome of Pelagibius litoralis DSM 21314T.</title>
        <authorList>
            <person name="Wang G."/>
        </authorList>
    </citation>
    <scope>NUCLEOTIDE SEQUENCE</scope>
    <source>
        <strain evidence="3">DSM 21314</strain>
    </source>
</reference>
<feature type="repeat" description="TPR" evidence="1">
    <location>
        <begin position="416"/>
        <end position="449"/>
    </location>
</feature>
<gene>
    <name evidence="3" type="ORF">HBA54_07605</name>
</gene>
<dbReference type="Proteomes" id="UP000761264">
    <property type="component" value="Unassembled WGS sequence"/>
</dbReference>
<keyword evidence="4" id="KW-1185">Reference proteome</keyword>
<dbReference type="InterPro" id="IPR019734">
    <property type="entry name" value="TPR_rpt"/>
</dbReference>
<protein>
    <submittedName>
        <fullName evidence="3">Adenylate/guanylate cyclase domain-containing protein</fullName>
    </submittedName>
</protein>
<dbReference type="GO" id="GO:0006171">
    <property type="term" value="P:cAMP biosynthetic process"/>
    <property type="evidence" value="ECO:0007669"/>
    <property type="project" value="TreeGrafter"/>
</dbReference>
<dbReference type="PROSITE" id="PS50125">
    <property type="entry name" value="GUANYLATE_CYCLASE_2"/>
    <property type="match status" value="1"/>
</dbReference>
<dbReference type="Pfam" id="PF00211">
    <property type="entry name" value="Guanylate_cyc"/>
    <property type="match status" value="1"/>
</dbReference>
<comment type="caution">
    <text evidence="3">The sequence shown here is derived from an EMBL/GenBank/DDBJ whole genome shotgun (WGS) entry which is preliminary data.</text>
</comment>
<dbReference type="Gene3D" id="1.25.40.10">
    <property type="entry name" value="Tetratricopeptide repeat domain"/>
    <property type="match status" value="1"/>
</dbReference>
<keyword evidence="1" id="KW-0802">TPR repeat</keyword>
<dbReference type="RefSeq" id="WP_167223032.1">
    <property type="nucleotide sequence ID" value="NZ_JAAQPH010000004.1"/>
</dbReference>
<dbReference type="CDD" id="cd07302">
    <property type="entry name" value="CHD"/>
    <property type="match status" value="1"/>
</dbReference>
<dbReference type="PANTHER" id="PTHR43081">
    <property type="entry name" value="ADENYLATE CYCLASE, TERMINAL-DIFFERENTIATION SPECIFIC-RELATED"/>
    <property type="match status" value="1"/>
</dbReference>
<dbReference type="InterPro" id="IPR029787">
    <property type="entry name" value="Nucleotide_cyclase"/>
</dbReference>
<feature type="domain" description="Guanylate cyclase" evidence="2">
    <location>
        <begin position="7"/>
        <end position="122"/>
    </location>
</feature>
<evidence type="ECO:0000256" key="1">
    <source>
        <dbReference type="PROSITE-ProRule" id="PRU00339"/>
    </source>
</evidence>
<dbReference type="Gene3D" id="3.30.70.1230">
    <property type="entry name" value="Nucleotide cyclase"/>
    <property type="match status" value="1"/>
</dbReference>
<accession>A0A967C6K4</accession>
<dbReference type="GO" id="GO:0004016">
    <property type="term" value="F:adenylate cyclase activity"/>
    <property type="evidence" value="ECO:0007669"/>
    <property type="project" value="UniProtKB-ARBA"/>
</dbReference>
<dbReference type="EMBL" id="JAAQPH010000004">
    <property type="protein sequence ID" value="NIA68456.1"/>
    <property type="molecule type" value="Genomic_DNA"/>
</dbReference>
<dbReference type="AlphaFoldDB" id="A0A967C6K4"/>
<dbReference type="GO" id="GO:0035556">
    <property type="term" value="P:intracellular signal transduction"/>
    <property type="evidence" value="ECO:0007669"/>
    <property type="project" value="InterPro"/>
</dbReference>
<dbReference type="PANTHER" id="PTHR43081:SF19">
    <property type="entry name" value="PH-SENSITIVE ADENYLATE CYCLASE RV1264"/>
    <property type="match status" value="1"/>
</dbReference>
<proteinExistence type="predicted"/>
<sequence>MERRLAAILAADMVGFSSQMQADEVGTLRRLKQVQSELIAPQMSAHRGRIFKTTGDGFLAEFASAIDALNCAVAIQQAISKHNLSLEACDQSLFRMGINIGDIIIDDDDVYGDGVNIAARLEPIAAPGGILVTDALRSQLLNKVNAAFEPVGRQKLKNIVDAVDVYRVTAKDLPSFDSLTPGKAARAGSRRPVLAILPFDNMSSDPEQDHLADGITEDLITTLSQIGHLSVVSRNSAFTFKNRAVSAQEVGRELQARFVLTGSLRKSGNRIRIAVQLTDTETEAHLWAVRYDRDLEDIFAVQDEITLTIATALQVELTEGEQARLRYTTTDNVTAWTSFIRGLSLFRTVSAETYRQARRCFEEALVADPNSAQIHAMLACVHAIEGRFFWTADHDHSLELAKEHADRALAIAEDTADAWAALGYWHLCGLRLDESVAAYRRAVELAPDHADLRALYALALTFAERPEEAVLEAQTAMRLNPLDPGWYCGVLGHAYRYAGRFDDALSILSEYNRQSPGFGLVDMVLTYADLGDMDNARGHAKALLAARPEFTVANWARTQNCADPQRLIDDRQSLANAGLP</sequence>
<name>A0A967C6K4_9PROT</name>
<organism evidence="3 4">
    <name type="scientific">Pelagibius litoralis</name>
    <dbReference type="NCBI Taxonomy" id="374515"/>
    <lineage>
        <taxon>Bacteria</taxon>
        <taxon>Pseudomonadati</taxon>
        <taxon>Pseudomonadota</taxon>
        <taxon>Alphaproteobacteria</taxon>
        <taxon>Rhodospirillales</taxon>
        <taxon>Rhodovibrionaceae</taxon>
        <taxon>Pelagibius</taxon>
    </lineage>
</organism>
<dbReference type="SUPFAM" id="SSF48452">
    <property type="entry name" value="TPR-like"/>
    <property type="match status" value="1"/>
</dbReference>
<dbReference type="InterPro" id="IPR050697">
    <property type="entry name" value="Adenylyl/Guanylyl_Cyclase_3/4"/>
</dbReference>
<dbReference type="PROSITE" id="PS50005">
    <property type="entry name" value="TPR"/>
    <property type="match status" value="1"/>
</dbReference>